<comment type="caution">
    <text evidence="3">The sequence shown here is derived from an EMBL/GenBank/DDBJ whole genome shotgun (WGS) entry which is preliminary data.</text>
</comment>
<dbReference type="InterPro" id="IPR001611">
    <property type="entry name" value="Leu-rich_rpt"/>
</dbReference>
<dbReference type="PROSITE" id="PS51450">
    <property type="entry name" value="LRR"/>
    <property type="match status" value="11"/>
</dbReference>
<dbReference type="Pfam" id="PF12799">
    <property type="entry name" value="LRR_4"/>
    <property type="match status" value="1"/>
</dbReference>
<sequence>MSEQQSYLVSKLEDLHSKEIEKYVNVSIVNIYFKKLDHIPVHIQVLKINSCSLQSLKNLCNLVDLRYLDIRDNLVNDVTEIVIHQELTYLDITDNCVILIDPIIALKKLKTLLLGNNQIVNLEPLVRHENFDPAWIAPAQLPLEEEDVAQTLTPGSSEHKIAELIKAESKKKEYSDYLQNTIKLAAPLVKGRTLTVNNQTCITSILFSDCLHIDTLCLNNCPNVSFNQLPKKIKHLSVTNSGLTRLNGLEKMTQLESIDLSGNDLIKCEILAQLKLLQTVNLTNNKIIDLKHVKQFIQFQNTFVSQQVKPEISDCKKYLGPEGTDSQVQQLIVEMNENTESNEQIIYDSVIIQKYKDKVVNGVLEIKKDQNLTSTEFSSLIGNLNQNKVVDLRIISCKNLKLDRCPKSSITSLTINKCNLKDINGIQTMTQLTQLNLSLNQISDISQLAPLTNLTSLDLGQNNIECISVLSSFKQLISLDVSENLINDLSSLRDLLQLQIVDVSYNKIQSISDLVALSNIKRLNITQTNTCSLDSLAKMTKMTHLLMSSNRIISIQILKSFPELQDLRLENNFIQDFEPIAKHKFANKNWIREQNVPTEADFMNSFNCNKYEVTQLINKSKQKKEMSDNKYMLIKKYENDAKNAGLKISGEKQLNNLQFTDVLKLTELEAMNSQTVHFAEDQVPTLLLKLKLNNCTFKDHHANLNPITGIYQMEQLVELDLAFNKIRDVSEIGNLTNLKKLYLQNNDIHRINELRNLAKLTHVNLSNNKVIFSEPLNQLNVEVLIDNNIVTDNIQLKNQQKPQLVNYKNFLGPNSTDDQVNELSTIIPFDYNYNLQMTQKYKNLVENSELSLVNDPTITDFCFTSEIKATVLTIQNCKNVKLPSQNNVKHFKTNNGGLKDFVEVKLVKVPSQITSLTINQCQLTNVVGIENMKQLTYLNLKDNKIILIEPVKQLTNLKQLIIDNNFIHDLESITAHNNYSLEWIAFQNTPTDADIQNYLKDTNSTPSLNEFKIILINKKVKTDQIIVQYENKNDYDLRTKYQSQIQNGILTINGDSTVKDIQFVDELPIVNLILTNCFNVSLRRTPTKILSLTINNSKLTNLVGIEQMKQLQYADLRDNCIISVEPLKHLIHLKQLLIDNNFIQDLEYITQLPNYTSDWIYYQRDPSDADIQTFIQSQSNNKTLQELKQNKQKTNELIQLYPAKYDNEMITKYQNKIDKKGCGYGPYLQIQNDLNIRDLSFTEKLNITNLDFIGCKNAHLLRAPKNLRVFVNNNSNLNTLKGIERLTQLELLAIENCNIVNINQLQGLSNIKILNIQGNKIIDLSVVKQLKQQGLYQQSYEIADQIQPTQMEIQESKLW</sequence>
<dbReference type="SMART" id="SM00365">
    <property type="entry name" value="LRR_SD22"/>
    <property type="match status" value="14"/>
</dbReference>
<dbReference type="Proteomes" id="UP001642409">
    <property type="component" value="Unassembled WGS sequence"/>
</dbReference>
<keyword evidence="1" id="KW-0433">Leucine-rich repeat</keyword>
<accession>A0ABP1KHI5</accession>
<evidence type="ECO:0000313" key="4">
    <source>
        <dbReference type="Proteomes" id="UP001642409"/>
    </source>
</evidence>
<protein>
    <submittedName>
        <fullName evidence="3">Leucine-rich_repeat domain-containing protein</fullName>
    </submittedName>
</protein>
<name>A0ABP1KHI5_9EUKA</name>
<dbReference type="InterPro" id="IPR003591">
    <property type="entry name" value="Leu-rich_rpt_typical-subtyp"/>
</dbReference>
<keyword evidence="4" id="KW-1185">Reference proteome</keyword>
<dbReference type="EMBL" id="CAXDID020000238">
    <property type="protein sequence ID" value="CAL6062133.1"/>
    <property type="molecule type" value="Genomic_DNA"/>
</dbReference>
<proteinExistence type="predicted"/>
<dbReference type="SMART" id="SM00369">
    <property type="entry name" value="LRR_TYP"/>
    <property type="match status" value="9"/>
</dbReference>
<dbReference type="SMART" id="SM00364">
    <property type="entry name" value="LRR_BAC"/>
    <property type="match status" value="5"/>
</dbReference>
<gene>
    <name evidence="3" type="ORF">HINF_LOCUS50041</name>
</gene>
<organism evidence="3 4">
    <name type="scientific">Hexamita inflata</name>
    <dbReference type="NCBI Taxonomy" id="28002"/>
    <lineage>
        <taxon>Eukaryota</taxon>
        <taxon>Metamonada</taxon>
        <taxon>Diplomonadida</taxon>
        <taxon>Hexamitidae</taxon>
        <taxon>Hexamitinae</taxon>
        <taxon>Hexamita</taxon>
    </lineage>
</organism>
<dbReference type="InterPro" id="IPR050836">
    <property type="entry name" value="SDS22/Internalin_LRR"/>
</dbReference>
<dbReference type="SUPFAM" id="SSF52058">
    <property type="entry name" value="L domain-like"/>
    <property type="match status" value="3"/>
</dbReference>
<evidence type="ECO:0000256" key="1">
    <source>
        <dbReference type="ARBA" id="ARBA00022614"/>
    </source>
</evidence>
<evidence type="ECO:0000256" key="2">
    <source>
        <dbReference type="ARBA" id="ARBA00022737"/>
    </source>
</evidence>
<keyword evidence="2" id="KW-0677">Repeat</keyword>
<dbReference type="InterPro" id="IPR032675">
    <property type="entry name" value="LRR_dom_sf"/>
</dbReference>
<dbReference type="PANTHER" id="PTHR46652:SF3">
    <property type="entry name" value="LEUCINE-RICH REPEAT-CONTAINING PROTEIN 9"/>
    <property type="match status" value="1"/>
</dbReference>
<reference evidence="3 4" key="1">
    <citation type="submission" date="2024-07" db="EMBL/GenBank/DDBJ databases">
        <authorList>
            <person name="Akdeniz Z."/>
        </authorList>
    </citation>
    <scope>NUCLEOTIDE SEQUENCE [LARGE SCALE GENOMIC DNA]</scope>
</reference>
<dbReference type="PANTHER" id="PTHR46652">
    <property type="entry name" value="LEUCINE-RICH REPEAT AND IQ DOMAIN-CONTAINING PROTEIN 1-RELATED"/>
    <property type="match status" value="1"/>
</dbReference>
<dbReference type="Gene3D" id="3.80.10.10">
    <property type="entry name" value="Ribonuclease Inhibitor"/>
    <property type="match status" value="7"/>
</dbReference>
<evidence type="ECO:0000313" key="3">
    <source>
        <dbReference type="EMBL" id="CAL6062133.1"/>
    </source>
</evidence>
<dbReference type="InterPro" id="IPR025875">
    <property type="entry name" value="Leu-rich_rpt_4"/>
</dbReference>